<name>A0A1V3JM47_9PAST</name>
<comment type="caution">
    <text evidence="1">The sequence shown here is derived from an EMBL/GenBank/DDBJ whole genome shotgun (WGS) entry which is preliminary data.</text>
</comment>
<dbReference type="InterPro" id="IPR018880">
    <property type="entry name" value="Phage_P4_Ash"/>
</dbReference>
<reference evidence="1 2" key="1">
    <citation type="submission" date="2016-10" db="EMBL/GenBank/DDBJ databases">
        <title>Rodentibacter gen. nov. and new species.</title>
        <authorList>
            <person name="Christensen H."/>
        </authorList>
    </citation>
    <scope>NUCLEOTIDE SEQUENCE [LARGE SCALE GENOMIC DNA]</scope>
    <source>
        <strain evidence="1 2">1996246016</strain>
    </source>
</reference>
<keyword evidence="2" id="KW-1185">Reference proteome</keyword>
<dbReference type="RefSeq" id="WP_077550678.1">
    <property type="nucleotide sequence ID" value="NZ_MLHO01000020.1"/>
</dbReference>
<evidence type="ECO:0000313" key="2">
    <source>
        <dbReference type="Proteomes" id="UP000188541"/>
    </source>
</evidence>
<dbReference type="STRING" id="1908266.BKK55_03915"/>
<evidence type="ECO:0008006" key="3">
    <source>
        <dbReference type="Google" id="ProtNLM"/>
    </source>
</evidence>
<dbReference type="Proteomes" id="UP000188541">
    <property type="component" value="Unassembled WGS sequence"/>
</dbReference>
<organism evidence="1 2">
    <name type="scientific">Rodentibacter genomosp. 2</name>
    <dbReference type="NCBI Taxonomy" id="1908266"/>
    <lineage>
        <taxon>Bacteria</taxon>
        <taxon>Pseudomonadati</taxon>
        <taxon>Pseudomonadota</taxon>
        <taxon>Gammaproteobacteria</taxon>
        <taxon>Pasteurellales</taxon>
        <taxon>Pasteurellaceae</taxon>
        <taxon>Rodentibacter</taxon>
    </lineage>
</organism>
<sequence length="163" mass="18940">MTFEKSNKNHFTKCGQIHYSFHTFAKSKVQAWKPDELYTANSTPNRAFFVRNIRTPKENSGRQNALTIILSMVERIGQRLIVGYFPCMVVFHPDTFYRQAWKLAVDCQNLYTEFSTMIYKFLFIGSRFRIAVYANSLNEALARLPKAHQHPVLVSRMKGACYA</sequence>
<accession>A0A1V3JM47</accession>
<protein>
    <recommendedName>
        <fullName evidence="3">Ash-like/host cell division inhibitor Icd-like protein</fullName>
    </recommendedName>
</protein>
<dbReference type="Pfam" id="PF10554">
    <property type="entry name" value="Phage_ASH"/>
    <property type="match status" value="1"/>
</dbReference>
<dbReference type="EMBL" id="MLHO01000020">
    <property type="protein sequence ID" value="OOF57653.1"/>
    <property type="molecule type" value="Genomic_DNA"/>
</dbReference>
<dbReference type="AlphaFoldDB" id="A0A1V3JM47"/>
<evidence type="ECO:0000313" key="1">
    <source>
        <dbReference type="EMBL" id="OOF57653.1"/>
    </source>
</evidence>
<gene>
    <name evidence="1" type="ORF">BKK55_03915</name>
</gene>
<proteinExistence type="predicted"/>
<dbReference type="OrthoDB" id="5675328at2"/>